<feature type="transmembrane region" description="Helical" evidence="13">
    <location>
        <begin position="16"/>
        <end position="36"/>
    </location>
</feature>
<dbReference type="RefSeq" id="WP_154738246.1">
    <property type="nucleotide sequence ID" value="NZ_WMBQ01000001.1"/>
</dbReference>
<evidence type="ECO:0000256" key="13">
    <source>
        <dbReference type="SAM" id="Phobius"/>
    </source>
</evidence>
<dbReference type="InterPro" id="IPR052168">
    <property type="entry name" value="Cytochrome_b561_oxidase"/>
</dbReference>
<gene>
    <name evidence="15" type="ORF">GIW81_05225</name>
</gene>
<evidence type="ECO:0000256" key="7">
    <source>
        <dbReference type="ARBA" id="ARBA00022723"/>
    </source>
</evidence>
<evidence type="ECO:0000256" key="6">
    <source>
        <dbReference type="ARBA" id="ARBA00022692"/>
    </source>
</evidence>
<keyword evidence="4" id="KW-1003">Cell membrane</keyword>
<feature type="transmembrane region" description="Helical" evidence="13">
    <location>
        <begin position="90"/>
        <end position="110"/>
    </location>
</feature>
<name>A0A6I3KH81_9HYPH</name>
<keyword evidence="5" id="KW-0349">Heme</keyword>
<keyword evidence="10" id="KW-0408">Iron</keyword>
<evidence type="ECO:0000259" key="14">
    <source>
        <dbReference type="Pfam" id="PF01292"/>
    </source>
</evidence>
<evidence type="ECO:0000256" key="1">
    <source>
        <dbReference type="ARBA" id="ARBA00001970"/>
    </source>
</evidence>
<evidence type="ECO:0000256" key="8">
    <source>
        <dbReference type="ARBA" id="ARBA00022982"/>
    </source>
</evidence>
<dbReference type="PANTHER" id="PTHR30529:SF1">
    <property type="entry name" value="CYTOCHROME B561 HOMOLOG 2"/>
    <property type="match status" value="1"/>
</dbReference>
<evidence type="ECO:0000256" key="2">
    <source>
        <dbReference type="ARBA" id="ARBA00004651"/>
    </source>
</evidence>
<reference evidence="15 16" key="1">
    <citation type="submission" date="2019-11" db="EMBL/GenBank/DDBJ databases">
        <title>Identification of a novel strain.</title>
        <authorList>
            <person name="Xu Q."/>
            <person name="Wang G."/>
        </authorList>
    </citation>
    <scope>NUCLEOTIDE SEQUENCE [LARGE SCALE GENOMIC DNA]</scope>
    <source>
        <strain evidence="16">xq</strain>
    </source>
</reference>
<keyword evidence="7" id="KW-0479">Metal-binding</keyword>
<dbReference type="Proteomes" id="UP000440694">
    <property type="component" value="Unassembled WGS sequence"/>
</dbReference>
<dbReference type="InterPro" id="IPR016174">
    <property type="entry name" value="Di-haem_cyt_TM"/>
</dbReference>
<keyword evidence="8" id="KW-0249">Electron transport</keyword>
<feature type="domain" description="Cytochrome b561 bacterial/Ni-hydrogenase" evidence="14">
    <location>
        <begin position="10"/>
        <end position="179"/>
    </location>
</feature>
<dbReference type="GO" id="GO:0046872">
    <property type="term" value="F:metal ion binding"/>
    <property type="evidence" value="ECO:0007669"/>
    <property type="project" value="UniProtKB-KW"/>
</dbReference>
<dbReference type="GO" id="GO:0005886">
    <property type="term" value="C:plasma membrane"/>
    <property type="evidence" value="ECO:0007669"/>
    <property type="project" value="UniProtKB-SubCell"/>
</dbReference>
<keyword evidence="3" id="KW-0813">Transport</keyword>
<feature type="transmembrane region" description="Helical" evidence="13">
    <location>
        <begin position="51"/>
        <end position="69"/>
    </location>
</feature>
<comment type="similarity">
    <text evidence="12">Belongs to the cytochrome b561 family.</text>
</comment>
<sequence>MQVRDTAAGYGLPTRIIHWGMAVAIVGMYVLGLWMVDLNYYSPYYRTAPDIHRSVGMLLLIMLVGRFVWKLFNDKPSDAELSAYERYAATIVHWGFYPLLFALMVSGYLMSTADGRPLEVFDWFSVPALIHDKPMEKTAGELHELLADITMVLVLLHAVASLKHHFIDRSRILARMWSGPPKNQQNP</sequence>
<keyword evidence="9 13" id="KW-1133">Transmembrane helix</keyword>
<dbReference type="SUPFAM" id="SSF81342">
    <property type="entry name" value="Transmembrane di-heme cytochromes"/>
    <property type="match status" value="1"/>
</dbReference>
<proteinExistence type="inferred from homology"/>
<dbReference type="PANTHER" id="PTHR30529">
    <property type="entry name" value="CYTOCHROME B561"/>
    <property type="match status" value="1"/>
</dbReference>
<keyword evidence="16" id="KW-1185">Reference proteome</keyword>
<evidence type="ECO:0000256" key="12">
    <source>
        <dbReference type="ARBA" id="ARBA00037975"/>
    </source>
</evidence>
<feature type="transmembrane region" description="Helical" evidence="13">
    <location>
        <begin position="145"/>
        <end position="162"/>
    </location>
</feature>
<comment type="caution">
    <text evidence="15">The sequence shown here is derived from an EMBL/GenBank/DDBJ whole genome shotgun (WGS) entry which is preliminary data.</text>
</comment>
<comment type="subcellular location">
    <subcellularLocation>
        <location evidence="2">Cell membrane</location>
        <topology evidence="2">Multi-pass membrane protein</topology>
    </subcellularLocation>
</comment>
<dbReference type="InterPro" id="IPR011577">
    <property type="entry name" value="Cyt_b561_bac/Ni-Hgenase"/>
</dbReference>
<evidence type="ECO:0000256" key="3">
    <source>
        <dbReference type="ARBA" id="ARBA00022448"/>
    </source>
</evidence>
<accession>A0A6I3KH81</accession>
<dbReference type="Gene3D" id="1.20.950.20">
    <property type="entry name" value="Transmembrane di-heme cytochromes, Chain C"/>
    <property type="match status" value="1"/>
</dbReference>
<evidence type="ECO:0000256" key="11">
    <source>
        <dbReference type="ARBA" id="ARBA00023136"/>
    </source>
</evidence>
<comment type="cofactor">
    <cofactor evidence="1">
        <name>heme b</name>
        <dbReference type="ChEBI" id="CHEBI:60344"/>
    </cofactor>
</comment>
<evidence type="ECO:0000313" key="15">
    <source>
        <dbReference type="EMBL" id="MTD93733.1"/>
    </source>
</evidence>
<evidence type="ECO:0000256" key="4">
    <source>
        <dbReference type="ARBA" id="ARBA00022475"/>
    </source>
</evidence>
<protein>
    <submittedName>
        <fullName evidence="15">Cytochrome b</fullName>
    </submittedName>
</protein>
<dbReference type="Pfam" id="PF01292">
    <property type="entry name" value="Ni_hydr_CYTB"/>
    <property type="match status" value="1"/>
</dbReference>
<evidence type="ECO:0000256" key="10">
    <source>
        <dbReference type="ARBA" id="ARBA00023004"/>
    </source>
</evidence>
<dbReference type="GO" id="GO:0020037">
    <property type="term" value="F:heme binding"/>
    <property type="evidence" value="ECO:0007669"/>
    <property type="project" value="TreeGrafter"/>
</dbReference>
<evidence type="ECO:0000256" key="5">
    <source>
        <dbReference type="ARBA" id="ARBA00022617"/>
    </source>
</evidence>
<dbReference type="GO" id="GO:0022904">
    <property type="term" value="P:respiratory electron transport chain"/>
    <property type="evidence" value="ECO:0007669"/>
    <property type="project" value="InterPro"/>
</dbReference>
<keyword evidence="6 13" id="KW-0812">Transmembrane</keyword>
<evidence type="ECO:0000313" key="16">
    <source>
        <dbReference type="Proteomes" id="UP000440694"/>
    </source>
</evidence>
<dbReference type="EMBL" id="WMBQ01000001">
    <property type="protein sequence ID" value="MTD93733.1"/>
    <property type="molecule type" value="Genomic_DNA"/>
</dbReference>
<evidence type="ECO:0000256" key="9">
    <source>
        <dbReference type="ARBA" id="ARBA00022989"/>
    </source>
</evidence>
<organism evidence="15 16">
    <name type="scientific">Hyphomicrobium album</name>
    <dbReference type="NCBI Taxonomy" id="2665159"/>
    <lineage>
        <taxon>Bacteria</taxon>
        <taxon>Pseudomonadati</taxon>
        <taxon>Pseudomonadota</taxon>
        <taxon>Alphaproteobacteria</taxon>
        <taxon>Hyphomicrobiales</taxon>
        <taxon>Hyphomicrobiaceae</taxon>
        <taxon>Hyphomicrobium</taxon>
    </lineage>
</organism>
<keyword evidence="11 13" id="KW-0472">Membrane</keyword>
<dbReference type="GO" id="GO:0009055">
    <property type="term" value="F:electron transfer activity"/>
    <property type="evidence" value="ECO:0007669"/>
    <property type="project" value="InterPro"/>
</dbReference>
<dbReference type="AlphaFoldDB" id="A0A6I3KH81"/>